<comment type="caution">
    <text evidence="2">The sequence shown here is derived from an EMBL/GenBank/DDBJ whole genome shotgun (WGS) entry which is preliminary data.</text>
</comment>
<dbReference type="GO" id="GO:0005635">
    <property type="term" value="C:nuclear envelope"/>
    <property type="evidence" value="ECO:0007669"/>
    <property type="project" value="TreeGrafter"/>
</dbReference>
<dbReference type="InterPro" id="IPR016024">
    <property type="entry name" value="ARM-type_fold"/>
</dbReference>
<keyword evidence="1" id="KW-0472">Membrane</keyword>
<dbReference type="InterPro" id="IPR011989">
    <property type="entry name" value="ARM-like"/>
</dbReference>
<keyword evidence="1" id="KW-1133">Transmembrane helix</keyword>
<keyword evidence="1" id="KW-0812">Transmembrane</keyword>
<dbReference type="VEuPathDB" id="TriTrypDB:TCDM_06515"/>
<dbReference type="Gene3D" id="1.25.10.10">
    <property type="entry name" value="Leucine-rich Repeat Variant"/>
    <property type="match status" value="1"/>
</dbReference>
<evidence type="ECO:0000256" key="1">
    <source>
        <dbReference type="SAM" id="Phobius"/>
    </source>
</evidence>
<dbReference type="Proteomes" id="UP000017861">
    <property type="component" value="Unassembled WGS sequence"/>
</dbReference>
<evidence type="ECO:0000313" key="2">
    <source>
        <dbReference type="EMBL" id="ESS65177.1"/>
    </source>
</evidence>
<dbReference type="PANTHER" id="PTHR10997">
    <property type="entry name" value="IMPORTIN-7, 8, 11"/>
    <property type="match status" value="1"/>
</dbReference>
<dbReference type="PANTHER" id="PTHR10997:SF52">
    <property type="entry name" value="IMPORTIN N-TERMINAL DOMAIN-CONTAINING PROTEIN"/>
    <property type="match status" value="1"/>
</dbReference>
<dbReference type="GO" id="GO:0006606">
    <property type="term" value="P:protein import into nucleus"/>
    <property type="evidence" value="ECO:0007669"/>
    <property type="project" value="TreeGrafter"/>
</dbReference>
<feature type="transmembrane region" description="Helical" evidence="1">
    <location>
        <begin position="9"/>
        <end position="26"/>
    </location>
</feature>
<dbReference type="OrthoDB" id="760868at2759"/>
<name>V5BGI7_TRYCR</name>
<evidence type="ECO:0008006" key="4">
    <source>
        <dbReference type="Google" id="ProtNLM"/>
    </source>
</evidence>
<dbReference type="EMBL" id="AYLP01000070">
    <property type="protein sequence ID" value="ESS65177.1"/>
    <property type="molecule type" value="Genomic_DNA"/>
</dbReference>
<protein>
    <recommendedName>
        <fullName evidence="4">Importin N-terminal domain-containing protein</fullName>
    </recommendedName>
</protein>
<dbReference type="SUPFAM" id="SSF48371">
    <property type="entry name" value="ARM repeat"/>
    <property type="match status" value="1"/>
</dbReference>
<sequence length="1129" mass="127127">MLCFCFKRFLFSFFFFYLSFYFLFLWCLHEEGCYYFCCLSCCRLFLVVQGICPAEMDILRLLSVAYGGSKEERTEATAQLESAVQSPDGPRHLVTLLRAGTDLALPAEQSLSALIYAKNYIMGSFDEHIAAAPGVLEEVKSLLYHGAFHAPSTHQKIIHTCVAGIVSSFEWNYLPQLLPEITRERTGIPVENALASLRLLYVFVKRFKTPGLEPMPMKLMVCNCLLSALSPFLSYGDLQVDHMVLKAMNCVVETALQTNQLEDVPPEALNAWLYEMAHYPERHFVAASEAAASGLQNVYEKYVRCLKQIAMISFSILNDATRKKNPSPLAKQFLASHASVFLGVWQRWLEYAATCRARGVHHKTNMYAIRYIKLCTLDRTLYQQYLLPQLMHVIESLLFPYLCFSEEDEPAFADEGDLSEFAQYMMEEGFEQSEVSQRQAASNAIVAIVRGEKDFHEDLLQKVIEFLIAGLSREDNDKTFPQAFGFLHLLSILRRHFRRVPEIWETQMARVLVTFVTPRVLPTVPYIPLRCKALVVCQRYSKAPIPSEEDFAAFTQLVSSLVQDADSRIRLGAIDALCTFLEMKRALPYIRPILVPLVEECIGFLNRVQTSFVPTALLYLVEHFAPELTSVLEKIGKTLIQHFLATAFDLAQQEDVMDDEHVSQYWRTDMSACALLNAIDTIVEASRHHMEVFCSLRPEVLFLAKKVLEHPDDFEFIEKTLAILLNVINFSKPIPPECWNVLPLLFQSVDSGIGVDFFVAIEEVLDSFVSNGTLEFLRNAELMEATYQACEKMLFKCACGVDDQIAVPQLIEAMLHQAKHCEVAPGLFDAHLPRFVALLLRALADDSIRQGEVRLQIWIIAALMDALYYNAAATMQIITSHNAYPQFFDAFFHFFRGAINPAHAAKGGKKRKKDTAAEVVENLSILTRKVIVLGLTALLEEFSANCHGNGGGGSIGLASFDVYVSPTLALIQHCVFVNDVFLASRCRITEKNLEKIRQGVEVEDVSDVDLNDDDVLGNDAGDEVSTLDDDVEEDEWEDDGEVGHCHDEGDNYESPIDDVCEVTLFLQWVAKAECLGGGVQRHMKTALSKSLQEFRDAEATALRYRRLVQALDRAKDENYGARSAAAANL</sequence>
<gene>
    <name evidence="2" type="ORF">TCDM_06515</name>
</gene>
<evidence type="ECO:0000313" key="3">
    <source>
        <dbReference type="Proteomes" id="UP000017861"/>
    </source>
</evidence>
<proteinExistence type="predicted"/>
<accession>V5BGI7</accession>
<dbReference type="GO" id="GO:0005829">
    <property type="term" value="C:cytosol"/>
    <property type="evidence" value="ECO:0007669"/>
    <property type="project" value="TreeGrafter"/>
</dbReference>
<organism evidence="2 3">
    <name type="scientific">Trypanosoma cruzi Dm28c</name>
    <dbReference type="NCBI Taxonomy" id="1416333"/>
    <lineage>
        <taxon>Eukaryota</taxon>
        <taxon>Discoba</taxon>
        <taxon>Euglenozoa</taxon>
        <taxon>Kinetoplastea</taxon>
        <taxon>Metakinetoplastina</taxon>
        <taxon>Trypanosomatida</taxon>
        <taxon>Trypanosomatidae</taxon>
        <taxon>Trypanosoma</taxon>
        <taxon>Schizotrypanum</taxon>
    </lineage>
</organism>
<reference evidence="2 3" key="1">
    <citation type="journal article" date="2014" name="Genome Announc.">
        <title>Trypanosoma cruzi Clone Dm28c Draft Genome Sequence.</title>
        <authorList>
            <person name="Grisard E.C."/>
            <person name="Teixeira S.M."/>
            <person name="de Almeida L.G."/>
            <person name="Stoco P.H."/>
            <person name="Gerber A.L."/>
            <person name="Talavera-Lopez C."/>
            <person name="Lima O.C."/>
            <person name="Andersson B."/>
            <person name="de Vasconcelos A.T."/>
        </authorList>
    </citation>
    <scope>NUCLEOTIDE SEQUENCE [LARGE SCALE GENOMIC DNA]</scope>
    <source>
        <strain evidence="2 3">Dm28c</strain>
    </source>
</reference>
<dbReference type="AlphaFoldDB" id="V5BGI7"/>